<feature type="domain" description="Nematode cuticle collagen N-terminal" evidence="3">
    <location>
        <begin position="5"/>
        <end position="57"/>
    </location>
</feature>
<dbReference type="WBParaSite" id="BXY_0870900.1">
    <property type="protein sequence ID" value="BXY_0870900.1"/>
    <property type="gene ID" value="BXY_0870900"/>
</dbReference>
<evidence type="ECO:0000256" key="1">
    <source>
        <dbReference type="ARBA" id="ARBA00022737"/>
    </source>
</evidence>
<keyword evidence="2" id="KW-0472">Membrane</keyword>
<sequence length="126" mass="13407">MGVQTATIFTLTFSGATLLLAIIGAMLIYRDIQDVWMELDLEIDRFKLQTDDLWLEMVQMGAATPSNRARRQAYGGYGAQSTGYGGGSGGHSFAGPSVASQPLTVGVPNYGPKCGEFCGIFGFLEG</sequence>
<dbReference type="Pfam" id="PF01484">
    <property type="entry name" value="Col_cuticle_N"/>
    <property type="match status" value="1"/>
</dbReference>
<reference evidence="5" key="1">
    <citation type="submission" date="2016-11" db="UniProtKB">
        <authorList>
            <consortium name="WormBaseParasite"/>
        </authorList>
    </citation>
    <scope>IDENTIFICATION</scope>
</reference>
<dbReference type="InterPro" id="IPR002486">
    <property type="entry name" value="Col_cuticle_N"/>
</dbReference>
<accession>A0A1I7S6S1</accession>
<name>A0A1I7S6S1_BURXY</name>
<dbReference type="SMART" id="SM01088">
    <property type="entry name" value="Col_cuticle_N"/>
    <property type="match status" value="1"/>
</dbReference>
<dbReference type="eggNOG" id="KOG3544">
    <property type="taxonomic scope" value="Eukaryota"/>
</dbReference>
<feature type="transmembrane region" description="Helical" evidence="2">
    <location>
        <begin position="6"/>
        <end position="29"/>
    </location>
</feature>
<evidence type="ECO:0000259" key="3">
    <source>
        <dbReference type="SMART" id="SM01088"/>
    </source>
</evidence>
<keyword evidence="2" id="KW-1133">Transmembrane helix</keyword>
<dbReference type="AlphaFoldDB" id="A0A1I7S6S1"/>
<protein>
    <submittedName>
        <fullName evidence="5">Col_cuticle_N domain-containing protein</fullName>
    </submittedName>
</protein>
<keyword evidence="2" id="KW-0812">Transmembrane</keyword>
<dbReference type="Proteomes" id="UP000095284">
    <property type="component" value="Unplaced"/>
</dbReference>
<dbReference type="GO" id="GO:0042302">
    <property type="term" value="F:structural constituent of cuticle"/>
    <property type="evidence" value="ECO:0007669"/>
    <property type="project" value="InterPro"/>
</dbReference>
<proteinExistence type="predicted"/>
<evidence type="ECO:0000313" key="4">
    <source>
        <dbReference type="Proteomes" id="UP000095284"/>
    </source>
</evidence>
<keyword evidence="1" id="KW-0677">Repeat</keyword>
<evidence type="ECO:0000313" key="5">
    <source>
        <dbReference type="WBParaSite" id="BXY_0870900.1"/>
    </source>
</evidence>
<organism evidence="4 5">
    <name type="scientific">Bursaphelenchus xylophilus</name>
    <name type="common">Pinewood nematode worm</name>
    <name type="synonym">Aphelenchoides xylophilus</name>
    <dbReference type="NCBI Taxonomy" id="6326"/>
    <lineage>
        <taxon>Eukaryota</taxon>
        <taxon>Metazoa</taxon>
        <taxon>Ecdysozoa</taxon>
        <taxon>Nematoda</taxon>
        <taxon>Chromadorea</taxon>
        <taxon>Rhabditida</taxon>
        <taxon>Tylenchina</taxon>
        <taxon>Tylenchomorpha</taxon>
        <taxon>Aphelenchoidea</taxon>
        <taxon>Aphelenchoididae</taxon>
        <taxon>Bursaphelenchus</taxon>
    </lineage>
</organism>
<evidence type="ECO:0000256" key="2">
    <source>
        <dbReference type="SAM" id="Phobius"/>
    </source>
</evidence>